<dbReference type="EMBL" id="JAJGCB010000007">
    <property type="protein sequence ID" value="KAJ8991751.1"/>
    <property type="molecule type" value="Genomic_DNA"/>
</dbReference>
<dbReference type="Pfam" id="PF00172">
    <property type="entry name" value="Zn_clus"/>
    <property type="match status" value="1"/>
</dbReference>
<evidence type="ECO:0000256" key="3">
    <source>
        <dbReference type="ARBA" id="ARBA00023125"/>
    </source>
</evidence>
<feature type="compositionally biased region" description="Polar residues" evidence="6">
    <location>
        <begin position="66"/>
        <end position="81"/>
    </location>
</feature>
<protein>
    <recommendedName>
        <fullName evidence="7">Zn(2)-C6 fungal-type domain-containing protein</fullName>
    </recommendedName>
</protein>
<keyword evidence="2" id="KW-0805">Transcription regulation</keyword>
<evidence type="ECO:0000256" key="6">
    <source>
        <dbReference type="SAM" id="MobiDB-lite"/>
    </source>
</evidence>
<dbReference type="CDD" id="cd00067">
    <property type="entry name" value="GAL4"/>
    <property type="match status" value="1"/>
</dbReference>
<keyword evidence="1" id="KW-0479">Metal-binding</keyword>
<feature type="region of interest" description="Disordered" evidence="6">
    <location>
        <begin position="233"/>
        <end position="303"/>
    </location>
</feature>
<reference evidence="8" key="1">
    <citation type="submission" date="2023-01" db="EMBL/GenBank/DDBJ databases">
        <title>Exophiala dermititidis isolated from Cystic Fibrosis Patient.</title>
        <authorList>
            <person name="Kurbessoian T."/>
            <person name="Crocker A."/>
            <person name="Murante D."/>
            <person name="Hogan D.A."/>
            <person name="Stajich J.E."/>
        </authorList>
    </citation>
    <scope>NUCLEOTIDE SEQUENCE</scope>
    <source>
        <strain evidence="8">Ex8</strain>
    </source>
</reference>
<evidence type="ECO:0000256" key="2">
    <source>
        <dbReference type="ARBA" id="ARBA00023015"/>
    </source>
</evidence>
<dbReference type="AlphaFoldDB" id="A0AAN6EWS7"/>
<evidence type="ECO:0000256" key="1">
    <source>
        <dbReference type="ARBA" id="ARBA00022723"/>
    </source>
</evidence>
<feature type="compositionally biased region" description="Basic and acidic residues" evidence="6">
    <location>
        <begin position="1"/>
        <end position="15"/>
    </location>
</feature>
<dbReference type="SUPFAM" id="SSF57701">
    <property type="entry name" value="Zn2/Cys6 DNA-binding domain"/>
    <property type="match status" value="1"/>
</dbReference>
<dbReference type="Gene3D" id="4.10.240.10">
    <property type="entry name" value="Zn(2)-C6 fungal-type DNA-binding domain"/>
    <property type="match status" value="1"/>
</dbReference>
<proteinExistence type="predicted"/>
<dbReference type="Proteomes" id="UP001161757">
    <property type="component" value="Unassembled WGS sequence"/>
</dbReference>
<dbReference type="GO" id="GO:0000981">
    <property type="term" value="F:DNA-binding transcription factor activity, RNA polymerase II-specific"/>
    <property type="evidence" value="ECO:0007669"/>
    <property type="project" value="InterPro"/>
</dbReference>
<sequence length="803" mass="89297">MSESMDGRDQPDDGPKANYPVPGASSSQYSQPSYPFPIDAELTMPPHYPVPQYARQLEDAVPNGNAIDNGSVSDPNLNHQGADSKETTTDPALGMPYPSNQPPPSFAPPPTRANIDESPGQTQSPQAGDKRKRSKTSRACDECRRKKVRCDAPTEADGTPKTCTNCQKAGAVCEFERKPMKRGPSRGYIRELSERVEQVEQAQKQVLRQSMDAGMGVGFGPYPDTILPDAATSTAKRASSLNGHPPFAHSDFQRDRIPSSGAWGLQSSTASESRSRDRTSLAVAPDQAIPSDQSLPSELPESEKAANCEIVPCSWSPSEDSPSTTRRRLSVNYEHPFKMKPSFLDRYYKQIDPLFPLLPDADTVVSLVTSVPKLSNAFATVVEIFPYAVDKPDMAVDGDQANGTSNQGSGIAATRPRRAISGYEFPYYRKLKVFLLSETRGNPKNRGEDENLVGLWTLLLFALSAERDIGMLVNANMDDDVSKTYVLRYCLRILARLRRDETDETAKSSIKDREQFMRIVTQAYNCACVLVRYHCLSIGVSIRDLFPENDGLIVDLDRAIPGVSPEASFIMASAKLISYVHPLLRYDPDVRYNEVAAGARKEIIEPLIQEVLWRFAAQLDKQNPIVQQVTNFVRSLLARVGNTTQVEWPITETNEKMLAGLTAEAAAAQASHRYNPLEAPVTSVLVLTLCEILRLCSVKGFANIAQKFLDEIKPVIQNKSRLFHETYGYEWYFATCDPRDEEKVEKYRMNHWTDCLLRIIDETEIIAPTVPRDNDLDHIRVPAFRETAATGWANILANYCRTA</sequence>
<feature type="region of interest" description="Disordered" evidence="6">
    <location>
        <begin position="1"/>
        <end position="146"/>
    </location>
</feature>
<dbReference type="PROSITE" id="PS00463">
    <property type="entry name" value="ZN2_CY6_FUNGAL_1"/>
    <property type="match status" value="1"/>
</dbReference>
<keyword evidence="3" id="KW-0238">DNA-binding</keyword>
<feature type="compositionally biased region" description="Polar residues" evidence="6">
    <location>
        <begin position="233"/>
        <end position="242"/>
    </location>
</feature>
<name>A0AAN6EWS7_EXODE</name>
<dbReference type="GO" id="GO:0008270">
    <property type="term" value="F:zinc ion binding"/>
    <property type="evidence" value="ECO:0007669"/>
    <property type="project" value="InterPro"/>
</dbReference>
<evidence type="ECO:0000256" key="4">
    <source>
        <dbReference type="ARBA" id="ARBA00023163"/>
    </source>
</evidence>
<organism evidence="8 9">
    <name type="scientific">Exophiala dermatitidis</name>
    <name type="common">Black yeast-like fungus</name>
    <name type="synonym">Wangiella dermatitidis</name>
    <dbReference type="NCBI Taxonomy" id="5970"/>
    <lineage>
        <taxon>Eukaryota</taxon>
        <taxon>Fungi</taxon>
        <taxon>Dikarya</taxon>
        <taxon>Ascomycota</taxon>
        <taxon>Pezizomycotina</taxon>
        <taxon>Eurotiomycetes</taxon>
        <taxon>Chaetothyriomycetidae</taxon>
        <taxon>Chaetothyriales</taxon>
        <taxon>Herpotrichiellaceae</taxon>
        <taxon>Exophiala</taxon>
    </lineage>
</organism>
<feature type="domain" description="Zn(2)-C6 fungal-type" evidence="7">
    <location>
        <begin position="139"/>
        <end position="175"/>
    </location>
</feature>
<dbReference type="PROSITE" id="PS50048">
    <property type="entry name" value="ZN2_CY6_FUNGAL_2"/>
    <property type="match status" value="1"/>
</dbReference>
<keyword evidence="5" id="KW-0539">Nucleus</keyword>
<evidence type="ECO:0000256" key="5">
    <source>
        <dbReference type="ARBA" id="ARBA00023242"/>
    </source>
</evidence>
<evidence type="ECO:0000259" key="7">
    <source>
        <dbReference type="PROSITE" id="PS50048"/>
    </source>
</evidence>
<dbReference type="PANTHER" id="PTHR31668">
    <property type="entry name" value="GLUCOSE TRANSPORT TRANSCRIPTION REGULATOR RGT1-RELATED-RELATED"/>
    <property type="match status" value="1"/>
</dbReference>
<dbReference type="GO" id="GO:0003677">
    <property type="term" value="F:DNA binding"/>
    <property type="evidence" value="ECO:0007669"/>
    <property type="project" value="UniProtKB-KW"/>
</dbReference>
<dbReference type="InterPro" id="IPR001138">
    <property type="entry name" value="Zn2Cys6_DnaBD"/>
</dbReference>
<keyword evidence="4" id="KW-0804">Transcription</keyword>
<accession>A0AAN6EWS7</accession>
<gene>
    <name evidence="8" type="ORF">HRR80_004372</name>
</gene>
<feature type="compositionally biased region" description="Pro residues" evidence="6">
    <location>
        <begin position="99"/>
        <end position="111"/>
    </location>
</feature>
<dbReference type="InterPro" id="IPR050797">
    <property type="entry name" value="Carb_Metab_Trans_Reg"/>
</dbReference>
<dbReference type="InterPro" id="IPR036864">
    <property type="entry name" value="Zn2-C6_fun-type_DNA-bd_sf"/>
</dbReference>
<evidence type="ECO:0000313" key="9">
    <source>
        <dbReference type="Proteomes" id="UP001161757"/>
    </source>
</evidence>
<dbReference type="PANTHER" id="PTHR31668:SF26">
    <property type="entry name" value="GLUCOSE TRANSPORT TRANSCRIPTION REGULATOR RGT1-RELATED"/>
    <property type="match status" value="1"/>
</dbReference>
<dbReference type="SMART" id="SM00066">
    <property type="entry name" value="GAL4"/>
    <property type="match status" value="1"/>
</dbReference>
<evidence type="ECO:0000313" key="8">
    <source>
        <dbReference type="EMBL" id="KAJ8991751.1"/>
    </source>
</evidence>
<comment type="caution">
    <text evidence="8">The sequence shown here is derived from an EMBL/GenBank/DDBJ whole genome shotgun (WGS) entry which is preliminary data.</text>
</comment>